<protein>
    <submittedName>
        <fullName evidence="8">Phosphate transport system permease protein PstA</fullName>
    </submittedName>
</protein>
<evidence type="ECO:0000256" key="2">
    <source>
        <dbReference type="ARBA" id="ARBA00022692"/>
    </source>
</evidence>
<evidence type="ECO:0000259" key="7">
    <source>
        <dbReference type="PROSITE" id="PS50928"/>
    </source>
</evidence>
<gene>
    <name evidence="8" type="primary">pstA_1</name>
    <name evidence="8" type="ORF">Poly41_10390</name>
</gene>
<evidence type="ECO:0000256" key="3">
    <source>
        <dbReference type="ARBA" id="ARBA00022989"/>
    </source>
</evidence>
<dbReference type="Gene3D" id="1.10.3720.10">
    <property type="entry name" value="MetI-like"/>
    <property type="match status" value="2"/>
</dbReference>
<evidence type="ECO:0000313" key="9">
    <source>
        <dbReference type="Proteomes" id="UP000319143"/>
    </source>
</evidence>
<reference evidence="8 9" key="1">
    <citation type="submission" date="2019-02" db="EMBL/GenBank/DDBJ databases">
        <title>Deep-cultivation of Planctomycetes and their phenomic and genomic characterization uncovers novel biology.</title>
        <authorList>
            <person name="Wiegand S."/>
            <person name="Jogler M."/>
            <person name="Boedeker C."/>
            <person name="Pinto D."/>
            <person name="Vollmers J."/>
            <person name="Rivas-Marin E."/>
            <person name="Kohn T."/>
            <person name="Peeters S.H."/>
            <person name="Heuer A."/>
            <person name="Rast P."/>
            <person name="Oberbeckmann S."/>
            <person name="Bunk B."/>
            <person name="Jeske O."/>
            <person name="Meyerdierks A."/>
            <person name="Storesund J.E."/>
            <person name="Kallscheuer N."/>
            <person name="Luecker S."/>
            <person name="Lage O.M."/>
            <person name="Pohl T."/>
            <person name="Merkel B.J."/>
            <person name="Hornburger P."/>
            <person name="Mueller R.-W."/>
            <person name="Bruemmer F."/>
            <person name="Labrenz M."/>
            <person name="Spormann A.M."/>
            <person name="Op Den Camp H."/>
            <person name="Overmann J."/>
            <person name="Amann R."/>
            <person name="Jetten M.S.M."/>
            <person name="Mascher T."/>
            <person name="Medema M.H."/>
            <person name="Devos D.P."/>
            <person name="Kaster A.-K."/>
            <person name="Ovreas L."/>
            <person name="Rohde M."/>
            <person name="Galperin M.Y."/>
            <person name="Jogler C."/>
        </authorList>
    </citation>
    <scope>NUCLEOTIDE SEQUENCE [LARGE SCALE GENOMIC DNA]</scope>
    <source>
        <strain evidence="8 9">Poly41</strain>
    </source>
</reference>
<dbReference type="InterPro" id="IPR035906">
    <property type="entry name" value="MetI-like_sf"/>
</dbReference>
<dbReference type="Proteomes" id="UP000319143">
    <property type="component" value="Unassembled WGS sequence"/>
</dbReference>
<comment type="similarity">
    <text evidence="5">Belongs to the binding-protein-dependent transport system permease family.</text>
</comment>
<evidence type="ECO:0000256" key="1">
    <source>
        <dbReference type="ARBA" id="ARBA00004651"/>
    </source>
</evidence>
<feature type="transmembrane region" description="Helical" evidence="5">
    <location>
        <begin position="345"/>
        <end position="363"/>
    </location>
</feature>
<keyword evidence="9" id="KW-1185">Reference proteome</keyword>
<accession>A0A5C6E6D9</accession>
<feature type="domain" description="ABC transmembrane type-1" evidence="7">
    <location>
        <begin position="86"/>
        <end position="411"/>
    </location>
</feature>
<dbReference type="GO" id="GO:0005886">
    <property type="term" value="C:plasma membrane"/>
    <property type="evidence" value="ECO:0007669"/>
    <property type="project" value="UniProtKB-SubCell"/>
</dbReference>
<dbReference type="EMBL" id="SJPV01000001">
    <property type="protein sequence ID" value="TWU42739.1"/>
    <property type="molecule type" value="Genomic_DNA"/>
</dbReference>
<dbReference type="Pfam" id="PF00528">
    <property type="entry name" value="BPD_transp_1"/>
    <property type="match status" value="1"/>
</dbReference>
<feature type="transmembrane region" description="Helical" evidence="5">
    <location>
        <begin position="132"/>
        <end position="158"/>
    </location>
</feature>
<feature type="transmembrane region" description="Helical" evidence="5">
    <location>
        <begin position="36"/>
        <end position="69"/>
    </location>
</feature>
<dbReference type="PROSITE" id="PS50928">
    <property type="entry name" value="ABC_TM1"/>
    <property type="match status" value="1"/>
</dbReference>
<dbReference type="CDD" id="cd06261">
    <property type="entry name" value="TM_PBP2"/>
    <property type="match status" value="1"/>
</dbReference>
<keyword evidence="5" id="KW-0813">Transport</keyword>
<dbReference type="GO" id="GO:0055085">
    <property type="term" value="P:transmembrane transport"/>
    <property type="evidence" value="ECO:0007669"/>
    <property type="project" value="InterPro"/>
</dbReference>
<evidence type="ECO:0000256" key="6">
    <source>
        <dbReference type="SAM" id="MobiDB-lite"/>
    </source>
</evidence>
<organism evidence="8 9">
    <name type="scientific">Novipirellula artificiosorum</name>
    <dbReference type="NCBI Taxonomy" id="2528016"/>
    <lineage>
        <taxon>Bacteria</taxon>
        <taxon>Pseudomonadati</taxon>
        <taxon>Planctomycetota</taxon>
        <taxon>Planctomycetia</taxon>
        <taxon>Pirellulales</taxon>
        <taxon>Pirellulaceae</taxon>
        <taxon>Novipirellula</taxon>
    </lineage>
</organism>
<comment type="caution">
    <text evidence="8">The sequence shown here is derived from an EMBL/GenBank/DDBJ whole genome shotgun (WGS) entry which is preliminary data.</text>
</comment>
<evidence type="ECO:0000256" key="5">
    <source>
        <dbReference type="RuleBase" id="RU363032"/>
    </source>
</evidence>
<evidence type="ECO:0000256" key="4">
    <source>
        <dbReference type="ARBA" id="ARBA00023136"/>
    </source>
</evidence>
<feature type="transmembrane region" description="Helical" evidence="5">
    <location>
        <begin position="89"/>
        <end position="111"/>
    </location>
</feature>
<proteinExistence type="inferred from homology"/>
<evidence type="ECO:0000313" key="8">
    <source>
        <dbReference type="EMBL" id="TWU42739.1"/>
    </source>
</evidence>
<keyword evidence="3 5" id="KW-1133">Transmembrane helix</keyword>
<sequence length="424" mass="45738">MSRSPTTNEEDIEARLKNAEPASNRSRMQKDRAFRWLCIAIATVSVLVLVALLTSIVVQGVPVISWTLLSGTPEPEPSEAGMFPALMGTIWICSLCALITLPIGVATAVLLEEFKPRTKVAAWSYSLIQLNISNLAGVPSVVYGILGLTAFVSMFSLFGNATQPGAAVWEWGATYYDQFSNLGSDPFLMMSDEVDERYFLVPVENRTNPPTVPTEGMMAYENSVAGLVPVEVHVADAMGDLPTDPEVLATSIDSAAVPGRISEKAWYYFQLPLGRGVLAGALTLMLVILPVIIISTQEALRAVPSSLRDGALGIGATPWQVVWNVTLPSAIPGIMTGSILAMSRAIGETAPILIIAGIVYIRTSPQHLMDSYTVMPLQIYNWTSRPQDEFHSLAAGGIVILLGILLSFNAVAVLIRHRMQKPLS</sequence>
<keyword evidence="4 5" id="KW-0472">Membrane</keyword>
<name>A0A5C6E6D9_9BACT</name>
<feature type="transmembrane region" description="Helical" evidence="5">
    <location>
        <begin position="276"/>
        <end position="294"/>
    </location>
</feature>
<keyword evidence="2 5" id="KW-0812">Transmembrane</keyword>
<dbReference type="AlphaFoldDB" id="A0A5C6E6D9"/>
<dbReference type="InterPro" id="IPR000515">
    <property type="entry name" value="MetI-like"/>
</dbReference>
<dbReference type="PANTHER" id="PTHR43470:SF5">
    <property type="entry name" value="PHOSPHATE TRANSPORT SYSTEM PERMEASE PROTEIN PSTA"/>
    <property type="match status" value="1"/>
</dbReference>
<dbReference type="PANTHER" id="PTHR43470">
    <property type="entry name" value="PHOSPHATE TRANSPORT SYSTEM PERMEASE PROTEIN PSTA-RELATED"/>
    <property type="match status" value="1"/>
</dbReference>
<feature type="region of interest" description="Disordered" evidence="6">
    <location>
        <begin position="1"/>
        <end position="24"/>
    </location>
</feature>
<dbReference type="OrthoDB" id="9807065at2"/>
<dbReference type="RefSeq" id="WP_146524733.1">
    <property type="nucleotide sequence ID" value="NZ_SJPV01000001.1"/>
</dbReference>
<comment type="subcellular location">
    <subcellularLocation>
        <location evidence="1 5">Cell membrane</location>
        <topology evidence="1 5">Multi-pass membrane protein</topology>
    </subcellularLocation>
</comment>
<dbReference type="SUPFAM" id="SSF161098">
    <property type="entry name" value="MetI-like"/>
    <property type="match status" value="2"/>
</dbReference>
<feature type="transmembrane region" description="Helical" evidence="5">
    <location>
        <begin position="390"/>
        <end position="415"/>
    </location>
</feature>